<keyword evidence="1" id="KW-0347">Helicase</keyword>
<dbReference type="GO" id="GO:0004386">
    <property type="term" value="F:helicase activity"/>
    <property type="evidence" value="ECO:0007669"/>
    <property type="project" value="UniProtKB-KW"/>
</dbReference>
<keyword evidence="1" id="KW-0808">Transferase</keyword>
<reference evidence="1 2" key="1">
    <citation type="submission" date="2012-04" db="EMBL/GenBank/DDBJ databases">
        <title>Genome sequence of Helicobacter pylori Hp H-42.</title>
        <authorList>
            <person name="Blanchard T.G."/>
            <person name="Czinn S.J."/>
            <person name="McCracken C."/>
            <person name="Abolude K."/>
            <person name="Maroo A."/>
            <person name="Santana-Cruz I."/>
            <person name="Tallon L.J."/>
            <person name="Ficke F.W.F."/>
        </authorList>
    </citation>
    <scope>NUCLEOTIDE SEQUENCE [LARGE SCALE GENOMIC DNA]</scope>
    <source>
        <strain evidence="1 2">Hp H-42</strain>
    </source>
</reference>
<sequence length="214" mass="25413">MQKKKAKNPQPNLFSILDNQEPLPYVVKTQINRASMINRNPIEWAKYLSFEKRIYKDNSKEDVNFFANGEVRESSRVYEANKEGFERRITKRYDLIDTINNKEFFSKEIEILTYTNSLEELKEQGLEIQLTHHNETHKKTLENGNEIVKEYDYLKDIYQEVERTKDGELVREIIPSISSAEHFKLYNKLPFESINNENTKLNTNDNEESEVPNR</sequence>
<protein>
    <submittedName>
        <fullName evidence="1">Helicase/DNA methylase domain protein</fullName>
    </submittedName>
</protein>
<comment type="caution">
    <text evidence="1">The sequence shown here is derived from an EMBL/GenBank/DDBJ whole genome shotgun (WGS) entry which is preliminary data.</text>
</comment>
<name>A0AB33XH05_HELPX</name>
<gene>
    <name evidence="1" type="ORF">HPHPH42_1168</name>
</gene>
<dbReference type="Proteomes" id="UP000005514">
    <property type="component" value="Unassembled WGS sequence"/>
</dbReference>
<keyword evidence="1" id="KW-0547">Nucleotide-binding</keyword>
<keyword evidence="1" id="KW-0489">Methyltransferase</keyword>
<keyword evidence="1" id="KW-0378">Hydrolase</keyword>
<organism evidence="1 2">
    <name type="scientific">Helicobacter pylori Hp H-42</name>
    <dbReference type="NCBI Taxonomy" id="992047"/>
    <lineage>
        <taxon>Bacteria</taxon>
        <taxon>Pseudomonadati</taxon>
        <taxon>Campylobacterota</taxon>
        <taxon>Epsilonproteobacteria</taxon>
        <taxon>Campylobacterales</taxon>
        <taxon>Helicobacteraceae</taxon>
        <taxon>Helicobacter</taxon>
    </lineage>
</organism>
<dbReference type="GO" id="GO:0032259">
    <property type="term" value="P:methylation"/>
    <property type="evidence" value="ECO:0007669"/>
    <property type="project" value="UniProtKB-KW"/>
</dbReference>
<evidence type="ECO:0000313" key="1">
    <source>
        <dbReference type="EMBL" id="EJB62587.1"/>
    </source>
</evidence>
<dbReference type="AlphaFoldDB" id="A0AB33XH05"/>
<dbReference type="GO" id="GO:0008168">
    <property type="term" value="F:methyltransferase activity"/>
    <property type="evidence" value="ECO:0007669"/>
    <property type="project" value="UniProtKB-KW"/>
</dbReference>
<proteinExistence type="predicted"/>
<dbReference type="EMBL" id="AKON01000010">
    <property type="protein sequence ID" value="EJB62587.1"/>
    <property type="molecule type" value="Genomic_DNA"/>
</dbReference>
<evidence type="ECO:0000313" key="2">
    <source>
        <dbReference type="Proteomes" id="UP000005514"/>
    </source>
</evidence>
<accession>A0AB33XH05</accession>
<keyword evidence="1" id="KW-0067">ATP-binding</keyword>